<dbReference type="PANTHER" id="PTHR22576:SF37">
    <property type="entry name" value="MUCOSA-ASSOCIATED LYMPHOID TISSUE LYMPHOMA TRANSLOCATION PROTEIN 1"/>
    <property type="match status" value="1"/>
</dbReference>
<dbReference type="EMBL" id="CAKXAJ010025074">
    <property type="protein sequence ID" value="CAH2234641.1"/>
    <property type="molecule type" value="Genomic_DNA"/>
</dbReference>
<dbReference type="PROSITE" id="PS50208">
    <property type="entry name" value="CASPASE_P20"/>
    <property type="match status" value="1"/>
</dbReference>
<feature type="domain" description="Caspase family p20" evidence="1">
    <location>
        <begin position="80"/>
        <end position="205"/>
    </location>
</feature>
<dbReference type="GO" id="GO:0006508">
    <property type="term" value="P:proteolysis"/>
    <property type="evidence" value="ECO:0007669"/>
    <property type="project" value="InterPro"/>
</dbReference>
<dbReference type="SUPFAM" id="SSF52129">
    <property type="entry name" value="Caspase-like"/>
    <property type="match status" value="1"/>
</dbReference>
<dbReference type="InterPro" id="IPR029030">
    <property type="entry name" value="Caspase-like_dom_sf"/>
</dbReference>
<dbReference type="Proteomes" id="UP000838756">
    <property type="component" value="Unassembled WGS sequence"/>
</dbReference>
<keyword evidence="3" id="KW-1185">Reference proteome</keyword>
<reference evidence="2" key="1">
    <citation type="submission" date="2022-03" db="EMBL/GenBank/DDBJ databases">
        <authorList>
            <person name="Lindestad O."/>
        </authorList>
    </citation>
    <scope>NUCLEOTIDE SEQUENCE</scope>
</reference>
<evidence type="ECO:0000313" key="2">
    <source>
        <dbReference type="EMBL" id="CAH2234641.1"/>
    </source>
</evidence>
<sequence length="353" mass="39580">MSYPKPLLQDLSLKELKDASDFSKEVCEIIAELSGVKIIFEGAKSPGKQLLKCLDRAGRTYDQYTGYLTLVKKESYYRPQSKVALLIANEKYEHLSTLVTPSIDCESLGKSLRELGFITVLVNNTKSGILKEILIKTLQLIPESSYCFLIYAGHGCELINTKCLLSTDCPSENIEFNHCVTENWLLRESAKCKPELCVLIMDMCRINLDRQSNPQIYSAIPNLEEYTIHSNLLISYSTQSSSAAYECVLIEKEETIGVASYSLDSADVVRGGVSQYVDALCSRLNENDVDISLMLDRVHGDVENSIKPQRPIKVQCGVSKRFLSDLVKGDTKELWSILRGALEKYNEHCTVSM</sequence>
<protein>
    <submittedName>
        <fullName evidence="2">Jg15236 protein</fullName>
    </submittedName>
</protein>
<proteinExistence type="predicted"/>
<organism evidence="2 3">
    <name type="scientific">Pararge aegeria aegeria</name>
    <dbReference type="NCBI Taxonomy" id="348720"/>
    <lineage>
        <taxon>Eukaryota</taxon>
        <taxon>Metazoa</taxon>
        <taxon>Ecdysozoa</taxon>
        <taxon>Arthropoda</taxon>
        <taxon>Hexapoda</taxon>
        <taxon>Insecta</taxon>
        <taxon>Pterygota</taxon>
        <taxon>Neoptera</taxon>
        <taxon>Endopterygota</taxon>
        <taxon>Lepidoptera</taxon>
        <taxon>Glossata</taxon>
        <taxon>Ditrysia</taxon>
        <taxon>Papilionoidea</taxon>
        <taxon>Nymphalidae</taxon>
        <taxon>Satyrinae</taxon>
        <taxon>Satyrini</taxon>
        <taxon>Parargina</taxon>
        <taxon>Pararge</taxon>
    </lineage>
</organism>
<dbReference type="InterPro" id="IPR052039">
    <property type="entry name" value="Caspase-related_regulators"/>
</dbReference>
<gene>
    <name evidence="2" type="primary">jg15236</name>
    <name evidence="2" type="ORF">PAEG_LOCUS12406</name>
</gene>
<dbReference type="Gene3D" id="3.40.50.1460">
    <property type="match status" value="1"/>
</dbReference>
<comment type="caution">
    <text evidence="2">The sequence shown here is derived from an EMBL/GenBank/DDBJ whole genome shotgun (WGS) entry which is preliminary data.</text>
</comment>
<dbReference type="OrthoDB" id="417046at2759"/>
<dbReference type="InterPro" id="IPR011600">
    <property type="entry name" value="Pept_C14_caspase"/>
</dbReference>
<dbReference type="GO" id="GO:0004197">
    <property type="term" value="F:cysteine-type endopeptidase activity"/>
    <property type="evidence" value="ECO:0007669"/>
    <property type="project" value="InterPro"/>
</dbReference>
<dbReference type="InterPro" id="IPR001309">
    <property type="entry name" value="Pept_C14_p20"/>
</dbReference>
<dbReference type="PANTHER" id="PTHR22576">
    <property type="entry name" value="MUCOSA ASSOCIATED LYMPHOID TISSUE LYMPHOMA TRANSLOCATION PROTEIN 1/PARACASPASE"/>
    <property type="match status" value="1"/>
</dbReference>
<accession>A0A8S4RFB0</accession>
<dbReference type="AlphaFoldDB" id="A0A8S4RFB0"/>
<dbReference type="Pfam" id="PF00656">
    <property type="entry name" value="Peptidase_C14"/>
    <property type="match status" value="1"/>
</dbReference>
<evidence type="ECO:0000313" key="3">
    <source>
        <dbReference type="Proteomes" id="UP000838756"/>
    </source>
</evidence>
<name>A0A8S4RFB0_9NEOP</name>
<evidence type="ECO:0000259" key="1">
    <source>
        <dbReference type="PROSITE" id="PS50208"/>
    </source>
</evidence>